<gene>
    <name evidence="3" type="ORF">JOE69_002949</name>
</gene>
<dbReference type="EMBL" id="JAVDQF010000001">
    <property type="protein sequence ID" value="MDR6270711.1"/>
    <property type="molecule type" value="Genomic_DNA"/>
</dbReference>
<sequence length="99" mass="10678">MTVFAVEYVYDPDLAERRDECRPAHRQWLGELVEAGVLLASGPYLDGSGGLFAFVAADEAELHKVLAQDPFALHGCVAGTRTTGWNPVTGLLKEYAQGA</sequence>
<proteinExistence type="inferred from homology"/>
<dbReference type="Gene3D" id="3.30.70.1060">
    <property type="entry name" value="Dimeric alpha+beta barrel"/>
    <property type="match status" value="1"/>
</dbReference>
<comment type="caution">
    <text evidence="3">The sequence shown here is derived from an EMBL/GenBank/DDBJ whole genome shotgun (WGS) entry which is preliminary data.</text>
</comment>
<evidence type="ECO:0000313" key="3">
    <source>
        <dbReference type="EMBL" id="MDR6270711.1"/>
    </source>
</evidence>
<accession>A0ABU1JH51</accession>
<dbReference type="RefSeq" id="WP_309799954.1">
    <property type="nucleotide sequence ID" value="NZ_BAAAHY010000004.1"/>
</dbReference>
<evidence type="ECO:0000259" key="2">
    <source>
        <dbReference type="Pfam" id="PF03795"/>
    </source>
</evidence>
<keyword evidence="4" id="KW-1185">Reference proteome</keyword>
<dbReference type="SUPFAM" id="SSF54909">
    <property type="entry name" value="Dimeric alpha+beta barrel"/>
    <property type="match status" value="1"/>
</dbReference>
<dbReference type="Pfam" id="PF03795">
    <property type="entry name" value="YCII"/>
    <property type="match status" value="1"/>
</dbReference>
<organism evidence="3 4">
    <name type="scientific">Arthrobacter russicus</name>
    <dbReference type="NCBI Taxonomy" id="172040"/>
    <lineage>
        <taxon>Bacteria</taxon>
        <taxon>Bacillati</taxon>
        <taxon>Actinomycetota</taxon>
        <taxon>Actinomycetes</taxon>
        <taxon>Micrococcales</taxon>
        <taxon>Micrococcaceae</taxon>
        <taxon>Arthrobacter</taxon>
    </lineage>
</organism>
<name>A0ABU1JH51_9MICC</name>
<dbReference type="InterPro" id="IPR011008">
    <property type="entry name" value="Dimeric_a/b-barrel"/>
</dbReference>
<dbReference type="PANTHER" id="PTHR37828:SF1">
    <property type="entry name" value="YCII-RELATED DOMAIN-CONTAINING PROTEIN"/>
    <property type="match status" value="1"/>
</dbReference>
<dbReference type="Proteomes" id="UP001185069">
    <property type="component" value="Unassembled WGS sequence"/>
</dbReference>
<feature type="domain" description="YCII-related" evidence="2">
    <location>
        <begin position="5"/>
        <end position="85"/>
    </location>
</feature>
<reference evidence="3 4" key="1">
    <citation type="submission" date="2023-07" db="EMBL/GenBank/DDBJ databases">
        <title>Sequencing the genomes of 1000 actinobacteria strains.</title>
        <authorList>
            <person name="Klenk H.-P."/>
        </authorList>
    </citation>
    <scope>NUCLEOTIDE SEQUENCE [LARGE SCALE GENOMIC DNA]</scope>
    <source>
        <strain evidence="3 4">DSM 14555</strain>
    </source>
</reference>
<protein>
    <submittedName>
        <fullName evidence="3">Uncharacterized protein YciI</fullName>
    </submittedName>
</protein>
<evidence type="ECO:0000256" key="1">
    <source>
        <dbReference type="ARBA" id="ARBA00007689"/>
    </source>
</evidence>
<dbReference type="PANTHER" id="PTHR37828">
    <property type="entry name" value="GSR2449 PROTEIN"/>
    <property type="match status" value="1"/>
</dbReference>
<dbReference type="InterPro" id="IPR005545">
    <property type="entry name" value="YCII"/>
</dbReference>
<comment type="similarity">
    <text evidence="1">Belongs to the YciI family.</text>
</comment>
<evidence type="ECO:0000313" key="4">
    <source>
        <dbReference type="Proteomes" id="UP001185069"/>
    </source>
</evidence>